<keyword evidence="1" id="KW-0732">Signal</keyword>
<dbReference type="AlphaFoldDB" id="A0AAC9J0W3"/>
<evidence type="ECO:0000313" key="4">
    <source>
        <dbReference type="Proteomes" id="UP000182945"/>
    </source>
</evidence>
<evidence type="ECO:0000256" key="1">
    <source>
        <dbReference type="SAM" id="SignalP"/>
    </source>
</evidence>
<dbReference type="KEGG" id="vhl:BME96_11680"/>
<reference evidence="3 5" key="2">
    <citation type="submission" date="2020-09" db="EMBL/GenBank/DDBJ databases">
        <title>Draft Genome Sequences of Oil-Oxidizing Bacteria Halomonas titanicae, Marinobacter lutaoensis, and Virgibacillus halodenitrificans Isolated from Highly Saline Environments.</title>
        <authorList>
            <person name="Grouzdev D.S."/>
            <person name="Sokolova D.S."/>
            <person name="Semenova E.M."/>
            <person name="Borzenkov I.A."/>
            <person name="Bidzhieva S.K."/>
            <person name="Poltaraus A.B."/>
            <person name="Nazina T.N."/>
        </authorList>
    </citation>
    <scope>NUCLEOTIDE SEQUENCE [LARGE SCALE GENOMIC DNA]</scope>
    <source>
        <strain evidence="3 5">VKM B-3472D</strain>
    </source>
</reference>
<evidence type="ECO:0000313" key="3">
    <source>
        <dbReference type="EMBL" id="MBD1224374.1"/>
    </source>
</evidence>
<evidence type="ECO:0000313" key="2">
    <source>
        <dbReference type="EMBL" id="APC48810.1"/>
    </source>
</evidence>
<evidence type="ECO:0000313" key="5">
    <source>
        <dbReference type="Proteomes" id="UP000621631"/>
    </source>
</evidence>
<feature type="signal peptide" evidence="1">
    <location>
        <begin position="1"/>
        <end position="18"/>
    </location>
</feature>
<dbReference type="EMBL" id="CP017962">
    <property type="protein sequence ID" value="APC48810.1"/>
    <property type="molecule type" value="Genomic_DNA"/>
</dbReference>
<name>A0AAC9J0W3_VIRHA</name>
<accession>A0AAC9J0W3</accession>
<dbReference type="Proteomes" id="UP000182945">
    <property type="component" value="Chromosome"/>
</dbReference>
<reference evidence="2 4" key="1">
    <citation type="submission" date="2016-11" db="EMBL/GenBank/DDBJ databases">
        <title>Complete genome sequencing of Virgibacillus halodenitrificans PDB-F2.</title>
        <authorList>
            <person name="Sun Z."/>
            <person name="Zhou Y."/>
            <person name="Li H."/>
        </authorList>
    </citation>
    <scope>NUCLEOTIDE SEQUENCE [LARGE SCALE GENOMIC DNA]</scope>
    <source>
        <strain evidence="2 4">PDB-F2</strain>
    </source>
</reference>
<gene>
    <name evidence="2" type="ORF">BME96_11680</name>
    <name evidence="3" type="ORF">IC602_17315</name>
</gene>
<keyword evidence="5" id="KW-1185">Reference proteome</keyword>
<sequence>MKKVKLLTIVLLTITLFACNSNNALEPTNKNNHVELTKISTNQAIDQHASNEAKELLSKYKEIIKVNAVNTEKELIATVEVRHQARLQLSEIRKKLKNKLVKNFPDYKVELSTDKKLVLEVEKAEKQIEENSYTSKELKKKVKELIELSREQT</sequence>
<dbReference type="GeneID" id="71515061"/>
<protein>
    <recommendedName>
        <fullName evidence="6">Sporulation protein</fullName>
    </recommendedName>
</protein>
<proteinExistence type="predicted"/>
<dbReference type="PROSITE" id="PS51257">
    <property type="entry name" value="PROKAR_LIPOPROTEIN"/>
    <property type="match status" value="1"/>
</dbReference>
<dbReference type="RefSeq" id="WP_019376102.1">
    <property type="nucleotide sequence ID" value="NZ_CP017962.1"/>
</dbReference>
<dbReference type="EMBL" id="JACWEZ010000017">
    <property type="protein sequence ID" value="MBD1224374.1"/>
    <property type="molecule type" value="Genomic_DNA"/>
</dbReference>
<feature type="chain" id="PRO_5042265659" description="Sporulation protein" evidence="1">
    <location>
        <begin position="19"/>
        <end position="153"/>
    </location>
</feature>
<organism evidence="2 4">
    <name type="scientific">Virgibacillus halodenitrificans</name>
    <name type="common">Bacillus halodenitrificans</name>
    <dbReference type="NCBI Taxonomy" id="1482"/>
    <lineage>
        <taxon>Bacteria</taxon>
        <taxon>Bacillati</taxon>
        <taxon>Bacillota</taxon>
        <taxon>Bacilli</taxon>
        <taxon>Bacillales</taxon>
        <taxon>Bacillaceae</taxon>
        <taxon>Virgibacillus</taxon>
    </lineage>
</organism>
<dbReference type="Proteomes" id="UP000621631">
    <property type="component" value="Unassembled WGS sequence"/>
</dbReference>
<evidence type="ECO:0008006" key="6">
    <source>
        <dbReference type="Google" id="ProtNLM"/>
    </source>
</evidence>